<evidence type="ECO:0000313" key="2">
    <source>
        <dbReference type="Proteomes" id="UP000184041"/>
    </source>
</evidence>
<protein>
    <submittedName>
        <fullName evidence="1">Uncharacterized protein</fullName>
    </submittedName>
</protein>
<keyword evidence="2" id="KW-1185">Reference proteome</keyword>
<accession>A0A1M5GIN4</accession>
<proteinExistence type="predicted"/>
<name>A0A1M5GIN4_9BACT</name>
<sequence length="52" mass="6275">MRSLQNRCFAQSLHFRDFNIPMYRLYTAVLKSLRVGIEQNFWFFKGLLISAF</sequence>
<dbReference type="EMBL" id="FQUS01000017">
    <property type="protein sequence ID" value="SHG03569.1"/>
    <property type="molecule type" value="Genomic_DNA"/>
</dbReference>
<reference evidence="1 2" key="1">
    <citation type="submission" date="2016-11" db="EMBL/GenBank/DDBJ databases">
        <authorList>
            <person name="Jaros S."/>
            <person name="Januszkiewicz K."/>
            <person name="Wedrychowicz H."/>
        </authorList>
    </citation>
    <scope>NUCLEOTIDE SEQUENCE [LARGE SCALE GENOMIC DNA]</scope>
    <source>
        <strain evidence="1 2">DSM 21986</strain>
    </source>
</reference>
<dbReference type="Proteomes" id="UP000184041">
    <property type="component" value="Unassembled WGS sequence"/>
</dbReference>
<dbReference type="AlphaFoldDB" id="A0A1M5GIN4"/>
<evidence type="ECO:0000313" key="1">
    <source>
        <dbReference type="EMBL" id="SHG03569.1"/>
    </source>
</evidence>
<organism evidence="1 2">
    <name type="scientific">Fodinibius roseus</name>
    <dbReference type="NCBI Taxonomy" id="1194090"/>
    <lineage>
        <taxon>Bacteria</taxon>
        <taxon>Pseudomonadati</taxon>
        <taxon>Balneolota</taxon>
        <taxon>Balneolia</taxon>
        <taxon>Balneolales</taxon>
        <taxon>Balneolaceae</taxon>
        <taxon>Fodinibius</taxon>
    </lineage>
</organism>
<gene>
    <name evidence="1" type="ORF">SAMN05443144_11767</name>
</gene>